<feature type="signal peptide" evidence="5">
    <location>
        <begin position="1"/>
        <end position="22"/>
    </location>
</feature>
<keyword evidence="5" id="KW-0732">Signal</keyword>
<protein>
    <submittedName>
        <fullName evidence="6">Glycoside hydrolase</fullName>
    </submittedName>
</protein>
<feature type="chain" id="PRO_5020687773" evidence="5">
    <location>
        <begin position="23"/>
        <end position="484"/>
    </location>
</feature>
<dbReference type="PANTHER" id="PTHR31339:SF9">
    <property type="entry name" value="PLASMIN AND FIBRONECTIN-BINDING PROTEIN A"/>
    <property type="match status" value="1"/>
</dbReference>
<dbReference type="Proteomes" id="UP000295668">
    <property type="component" value="Unassembled WGS sequence"/>
</dbReference>
<evidence type="ECO:0000313" key="6">
    <source>
        <dbReference type="EMBL" id="TDG36623.1"/>
    </source>
</evidence>
<name>A0A4V3A0D6_9SPHI</name>
<sequence length="484" mass="52116">MKRTLFSITIALIIFNYTSVCAKDYPAAFFGVKNSADVLNTKAIQTGIDYISNHGGGRLVFSSGTYLTGCIHLKSAVTVQLNDGSILLGSTNPLDYDRQNTPFDNGRQSCLALLLGLNQNNVGITGKGTIDGQGAPLVANITAMINQGLIKDPNAKKPGEDNRPMIISLFGCRAVTVQGIALKNSACWVECYNQCKNVMVNGINVNSKAFHNNDGIDIVDCENFTVKNSSFTANDDCICLKSLDSTKSNANILIENNEMHNGASGFKIGTATHGTFRNIKIINNKVYDSYRAAVSLESVDGSTIQNIEINNMTATGVGNGIFIRLGARGGNRPSEIKDVKISNVSIKVGIKQGRENGSAPAILIAGLPGQFVSNISLTHISVATLGGANAATYKMSAKTLTKVPENPKVYPEYDMFGELPSWAIYIRHSKNISFKNVRIASTKKDFRNAVVLDDAHDCVFDDLKLTGPDAIKEPFSYQSSGNKF</sequence>
<evidence type="ECO:0000256" key="5">
    <source>
        <dbReference type="SAM" id="SignalP"/>
    </source>
</evidence>
<dbReference type="Gene3D" id="2.160.20.10">
    <property type="entry name" value="Single-stranded right-handed beta-helix, Pectin lyase-like"/>
    <property type="match status" value="1"/>
</dbReference>
<dbReference type="InterPro" id="IPR000743">
    <property type="entry name" value="Glyco_hydro_28"/>
</dbReference>
<dbReference type="GO" id="GO:0005975">
    <property type="term" value="P:carbohydrate metabolic process"/>
    <property type="evidence" value="ECO:0007669"/>
    <property type="project" value="InterPro"/>
</dbReference>
<organism evidence="6 7">
    <name type="scientific">Pedobacter changchengzhani</name>
    <dbReference type="NCBI Taxonomy" id="2529274"/>
    <lineage>
        <taxon>Bacteria</taxon>
        <taxon>Pseudomonadati</taxon>
        <taxon>Bacteroidota</taxon>
        <taxon>Sphingobacteriia</taxon>
        <taxon>Sphingobacteriales</taxon>
        <taxon>Sphingobacteriaceae</taxon>
        <taxon>Pedobacter</taxon>
    </lineage>
</organism>
<comment type="similarity">
    <text evidence="1 4">Belongs to the glycosyl hydrolase 28 family.</text>
</comment>
<proteinExistence type="inferred from homology"/>
<evidence type="ECO:0000256" key="2">
    <source>
        <dbReference type="ARBA" id="ARBA00022801"/>
    </source>
</evidence>
<dbReference type="InterPro" id="IPR011050">
    <property type="entry name" value="Pectin_lyase_fold/virulence"/>
</dbReference>
<reference evidence="6 7" key="1">
    <citation type="submission" date="2019-02" db="EMBL/GenBank/DDBJ databases">
        <title>Pedobacter sp. nov., a novel speices isolated from soil of pinguins habitat in Antarcitica.</title>
        <authorList>
            <person name="He R.-H."/>
        </authorList>
    </citation>
    <scope>NUCLEOTIDE SEQUENCE [LARGE SCALE GENOMIC DNA]</scope>
    <source>
        <strain evidence="6 7">E01020</strain>
    </source>
</reference>
<dbReference type="AlphaFoldDB" id="A0A4V3A0D6"/>
<dbReference type="SUPFAM" id="SSF51126">
    <property type="entry name" value="Pectin lyase-like"/>
    <property type="match status" value="1"/>
</dbReference>
<dbReference type="InterPro" id="IPR006626">
    <property type="entry name" value="PbH1"/>
</dbReference>
<dbReference type="EMBL" id="SJCY01000004">
    <property type="protein sequence ID" value="TDG36623.1"/>
    <property type="molecule type" value="Genomic_DNA"/>
</dbReference>
<keyword evidence="2 4" id="KW-0378">Hydrolase</keyword>
<evidence type="ECO:0000256" key="3">
    <source>
        <dbReference type="ARBA" id="ARBA00023295"/>
    </source>
</evidence>
<dbReference type="SMART" id="SM00710">
    <property type="entry name" value="PbH1"/>
    <property type="match status" value="6"/>
</dbReference>
<dbReference type="PANTHER" id="PTHR31339">
    <property type="entry name" value="PECTIN LYASE-RELATED"/>
    <property type="match status" value="1"/>
</dbReference>
<evidence type="ECO:0000256" key="4">
    <source>
        <dbReference type="RuleBase" id="RU361169"/>
    </source>
</evidence>
<dbReference type="Pfam" id="PF00295">
    <property type="entry name" value="Glyco_hydro_28"/>
    <property type="match status" value="1"/>
</dbReference>
<accession>A0A4V3A0D6</accession>
<dbReference type="InterPro" id="IPR012334">
    <property type="entry name" value="Pectin_lyas_fold"/>
</dbReference>
<gene>
    <name evidence="6" type="ORF">EZJ43_08955</name>
</gene>
<evidence type="ECO:0000313" key="7">
    <source>
        <dbReference type="Proteomes" id="UP000295668"/>
    </source>
</evidence>
<evidence type="ECO:0000256" key="1">
    <source>
        <dbReference type="ARBA" id="ARBA00008834"/>
    </source>
</evidence>
<keyword evidence="7" id="KW-1185">Reference proteome</keyword>
<keyword evidence="3 4" id="KW-0326">Glycosidase</keyword>
<dbReference type="GO" id="GO:0004650">
    <property type="term" value="F:polygalacturonase activity"/>
    <property type="evidence" value="ECO:0007669"/>
    <property type="project" value="InterPro"/>
</dbReference>
<comment type="caution">
    <text evidence="6">The sequence shown here is derived from an EMBL/GenBank/DDBJ whole genome shotgun (WGS) entry which is preliminary data.</text>
</comment>
<dbReference type="OrthoDB" id="9795222at2"/>
<dbReference type="RefSeq" id="WP_133262353.1">
    <property type="nucleotide sequence ID" value="NZ_SJCY01000004.1"/>
</dbReference>
<dbReference type="InterPro" id="IPR051801">
    <property type="entry name" value="GH28_Enzymes"/>
</dbReference>